<keyword evidence="5" id="KW-0997">Cell inner membrane</keyword>
<evidence type="ECO:0000256" key="3">
    <source>
        <dbReference type="ARBA" id="ARBA00022475"/>
    </source>
</evidence>
<evidence type="ECO:0000313" key="14">
    <source>
        <dbReference type="EMBL" id="SDZ24225.1"/>
    </source>
</evidence>
<dbReference type="Pfam" id="PF12019">
    <property type="entry name" value="GspH"/>
    <property type="match status" value="1"/>
</dbReference>
<dbReference type="InterPro" id="IPR022346">
    <property type="entry name" value="T2SS_GspH"/>
</dbReference>
<feature type="transmembrane region" description="Helical" evidence="12">
    <location>
        <begin position="54"/>
        <end position="75"/>
    </location>
</feature>
<dbReference type="NCBIfam" id="TIGR02532">
    <property type="entry name" value="IV_pilin_GFxxxE"/>
    <property type="match status" value="1"/>
</dbReference>
<keyword evidence="3" id="KW-1003">Cell membrane</keyword>
<dbReference type="GO" id="GO:0015628">
    <property type="term" value="P:protein secretion by the type II secretion system"/>
    <property type="evidence" value="ECO:0007669"/>
    <property type="project" value="InterPro"/>
</dbReference>
<dbReference type="PROSITE" id="PS00409">
    <property type="entry name" value="PROKAR_NTER_METHYL"/>
    <property type="match status" value="1"/>
</dbReference>
<proteinExistence type="inferred from homology"/>
<protein>
    <recommendedName>
        <fullName evidence="2">Type II secretion system protein H</fullName>
    </recommendedName>
    <alternativeName>
        <fullName evidence="10">General secretion pathway protein H</fullName>
    </alternativeName>
</protein>
<accession>A0A1H3RFX5</accession>
<dbReference type="GO" id="GO:0005886">
    <property type="term" value="C:plasma membrane"/>
    <property type="evidence" value="ECO:0007669"/>
    <property type="project" value="UniProtKB-SubCell"/>
</dbReference>
<dbReference type="GeneID" id="94693479"/>
<evidence type="ECO:0000256" key="12">
    <source>
        <dbReference type="SAM" id="Phobius"/>
    </source>
</evidence>
<gene>
    <name evidence="14" type="ORF">SAMN05421547_115112</name>
</gene>
<dbReference type="Proteomes" id="UP000183417">
    <property type="component" value="Unassembled WGS sequence"/>
</dbReference>
<keyword evidence="7 12" id="KW-1133">Transmembrane helix</keyword>
<dbReference type="GO" id="GO:0015627">
    <property type="term" value="C:type II protein secretion system complex"/>
    <property type="evidence" value="ECO:0007669"/>
    <property type="project" value="InterPro"/>
</dbReference>
<evidence type="ECO:0000256" key="1">
    <source>
        <dbReference type="ARBA" id="ARBA00004377"/>
    </source>
</evidence>
<comment type="subcellular location">
    <subcellularLocation>
        <location evidence="1">Cell inner membrane</location>
        <topology evidence="1">Single-pass membrane protein</topology>
    </subcellularLocation>
</comment>
<evidence type="ECO:0000256" key="2">
    <source>
        <dbReference type="ARBA" id="ARBA00021549"/>
    </source>
</evidence>
<dbReference type="InterPro" id="IPR012902">
    <property type="entry name" value="N_methyl_site"/>
</dbReference>
<keyword evidence="4" id="KW-0488">Methylation</keyword>
<evidence type="ECO:0000256" key="6">
    <source>
        <dbReference type="ARBA" id="ARBA00022692"/>
    </source>
</evidence>
<dbReference type="Pfam" id="PF07963">
    <property type="entry name" value="N_methyl"/>
    <property type="match status" value="1"/>
</dbReference>
<feature type="domain" description="General secretion pathway GspH" evidence="13">
    <location>
        <begin position="92"/>
        <end position="178"/>
    </location>
</feature>
<comment type="similarity">
    <text evidence="9">Belongs to the GSP H family.</text>
</comment>
<evidence type="ECO:0000256" key="4">
    <source>
        <dbReference type="ARBA" id="ARBA00022481"/>
    </source>
</evidence>
<evidence type="ECO:0000256" key="7">
    <source>
        <dbReference type="ARBA" id="ARBA00022989"/>
    </source>
</evidence>
<feature type="region of interest" description="Disordered" evidence="11">
    <location>
        <begin position="255"/>
        <end position="280"/>
    </location>
</feature>
<evidence type="ECO:0000256" key="9">
    <source>
        <dbReference type="ARBA" id="ARBA00025772"/>
    </source>
</evidence>
<dbReference type="SUPFAM" id="SSF54523">
    <property type="entry name" value="Pili subunits"/>
    <property type="match status" value="1"/>
</dbReference>
<evidence type="ECO:0000256" key="8">
    <source>
        <dbReference type="ARBA" id="ARBA00023136"/>
    </source>
</evidence>
<evidence type="ECO:0000313" key="15">
    <source>
        <dbReference type="Proteomes" id="UP000183417"/>
    </source>
</evidence>
<evidence type="ECO:0000256" key="11">
    <source>
        <dbReference type="SAM" id="MobiDB-lite"/>
    </source>
</evidence>
<sequence length="280" mass="30067">MTTTGIHRNEYTGQAMQEYSFAFHLRIPFIAHAACQRRREAGGMPAPPAGRHQGFTLVEIMVTLAVVVILLAIAAPNMNDMVQTSQQESALMRLSAALRMAQHEAGRRNQRITICPASADRKTCSDTAIGSGPYQGLQDWSGELIAFSDGSTPRVIDEDDQVLRVFPSVRSVDLFAWYPTGGQGMKSAGHAVHALPDGQICWPTARRGAPGAEQVHRVAYPCNPDVTFTACPSRARHLPARHIAMYAGGLQDLAPRDPLPRASGSSKPQAVDCAGAASGL</sequence>
<dbReference type="RefSeq" id="WP_167368419.1">
    <property type="nucleotide sequence ID" value="NZ_CP141274.1"/>
</dbReference>
<evidence type="ECO:0000256" key="5">
    <source>
        <dbReference type="ARBA" id="ARBA00022519"/>
    </source>
</evidence>
<dbReference type="AlphaFoldDB" id="A0A1H3RFX5"/>
<dbReference type="Gene3D" id="3.30.700.10">
    <property type="entry name" value="Glycoprotein, Type 4 Pilin"/>
    <property type="match status" value="1"/>
</dbReference>
<dbReference type="InterPro" id="IPR045584">
    <property type="entry name" value="Pilin-like"/>
</dbReference>
<evidence type="ECO:0000259" key="13">
    <source>
        <dbReference type="Pfam" id="PF12019"/>
    </source>
</evidence>
<keyword evidence="8 12" id="KW-0472">Membrane</keyword>
<keyword evidence="6 12" id="KW-0812">Transmembrane</keyword>
<name>A0A1H3RFX5_9BURK</name>
<dbReference type="EMBL" id="FNPE01000015">
    <property type="protein sequence ID" value="SDZ24225.1"/>
    <property type="molecule type" value="Genomic_DNA"/>
</dbReference>
<organism evidence="14 15">
    <name type="scientific">Delftia lacustris</name>
    <dbReference type="NCBI Taxonomy" id="558537"/>
    <lineage>
        <taxon>Bacteria</taxon>
        <taxon>Pseudomonadati</taxon>
        <taxon>Pseudomonadota</taxon>
        <taxon>Betaproteobacteria</taxon>
        <taxon>Burkholderiales</taxon>
        <taxon>Comamonadaceae</taxon>
        <taxon>Delftia</taxon>
    </lineage>
</organism>
<evidence type="ECO:0000256" key="10">
    <source>
        <dbReference type="ARBA" id="ARBA00030775"/>
    </source>
</evidence>
<reference evidence="14 15" key="1">
    <citation type="submission" date="2016-10" db="EMBL/GenBank/DDBJ databases">
        <authorList>
            <person name="de Groot N.N."/>
        </authorList>
    </citation>
    <scope>NUCLEOTIDE SEQUENCE [LARGE SCALE GENOMIC DNA]</scope>
    <source>
        <strain evidence="14 15">LMG 24775</strain>
    </source>
</reference>